<dbReference type="Gene3D" id="1.10.530.10">
    <property type="match status" value="1"/>
</dbReference>
<dbReference type="AlphaFoldDB" id="A0A1J5SX42"/>
<dbReference type="SUPFAM" id="SSF53955">
    <property type="entry name" value="Lysozyme-like"/>
    <property type="match status" value="1"/>
</dbReference>
<gene>
    <name evidence="2" type="primary">mltC_4</name>
    <name evidence="2" type="ORF">GALL_94100</name>
</gene>
<dbReference type="Pfam" id="PF01464">
    <property type="entry name" value="SLT"/>
    <property type="match status" value="1"/>
</dbReference>
<dbReference type="InterPro" id="IPR008258">
    <property type="entry name" value="Transglycosylase_SLT_dom_1"/>
</dbReference>
<sequence>MRSGYGIRDTEFRSGVAESNEPPCSAFRSILNPASSILLLVAGLCLAVSAQAGAQKEEVLSASVRSMLQRAVSDQAAPKLAFASQQEAQLWLDDMSQRLAARIPDAAYRFDLLSTVHYEATRAGLDPHLVLGLIEVESGFRKYAVSKSGARGYMQVMPFWTKTIGTGDQDLFHLRTNLRYGCTILRYYLDMEKGDLFRALGRYNGSLGKPEYPNMVKAAWHNHWSRPQQNGSRHTS</sequence>
<dbReference type="EMBL" id="MLJW01000031">
    <property type="protein sequence ID" value="OIR08616.1"/>
    <property type="molecule type" value="Genomic_DNA"/>
</dbReference>
<evidence type="ECO:0000259" key="1">
    <source>
        <dbReference type="Pfam" id="PF01464"/>
    </source>
</evidence>
<dbReference type="CDD" id="cd00254">
    <property type="entry name" value="LT-like"/>
    <property type="match status" value="1"/>
</dbReference>
<accession>A0A1J5SX42</accession>
<dbReference type="PANTHER" id="PTHR37423:SF2">
    <property type="entry name" value="MEMBRANE-BOUND LYTIC MUREIN TRANSGLYCOSYLASE C"/>
    <property type="match status" value="1"/>
</dbReference>
<proteinExistence type="predicted"/>
<protein>
    <submittedName>
        <fullName evidence="2">Membrane-bound lytic murein transglycosylase C</fullName>
    </submittedName>
</protein>
<reference evidence="2" key="1">
    <citation type="submission" date="2016-10" db="EMBL/GenBank/DDBJ databases">
        <title>Sequence of Gallionella enrichment culture.</title>
        <authorList>
            <person name="Poehlein A."/>
            <person name="Muehling M."/>
            <person name="Daniel R."/>
        </authorList>
    </citation>
    <scope>NUCLEOTIDE SEQUENCE</scope>
</reference>
<name>A0A1J5SX42_9ZZZZ</name>
<evidence type="ECO:0000313" key="2">
    <source>
        <dbReference type="EMBL" id="OIR08616.1"/>
    </source>
</evidence>
<feature type="domain" description="Transglycosylase SLT" evidence="1">
    <location>
        <begin position="118"/>
        <end position="208"/>
    </location>
</feature>
<dbReference type="InterPro" id="IPR023346">
    <property type="entry name" value="Lysozyme-like_dom_sf"/>
</dbReference>
<organism evidence="2">
    <name type="scientific">mine drainage metagenome</name>
    <dbReference type="NCBI Taxonomy" id="410659"/>
    <lineage>
        <taxon>unclassified sequences</taxon>
        <taxon>metagenomes</taxon>
        <taxon>ecological metagenomes</taxon>
    </lineage>
</organism>
<dbReference type="PANTHER" id="PTHR37423">
    <property type="entry name" value="SOLUBLE LYTIC MUREIN TRANSGLYCOSYLASE-RELATED"/>
    <property type="match status" value="1"/>
</dbReference>
<comment type="caution">
    <text evidence="2">The sequence shown here is derived from an EMBL/GenBank/DDBJ whole genome shotgun (WGS) entry which is preliminary data.</text>
</comment>